<dbReference type="AlphaFoldDB" id="A0A4R2RYG5"/>
<dbReference type="NCBIfam" id="TIGR02660">
    <property type="entry name" value="nifV_homocitr"/>
    <property type="match status" value="1"/>
</dbReference>
<comment type="caution">
    <text evidence="4">The sequence shown here is derived from an EMBL/GenBank/DDBJ whole genome shotgun (WGS) entry which is preliminary data.</text>
</comment>
<evidence type="ECO:0000313" key="4">
    <source>
        <dbReference type="EMBL" id="TCP68109.1"/>
    </source>
</evidence>
<dbReference type="InterPro" id="IPR013785">
    <property type="entry name" value="Aldolase_TIM"/>
</dbReference>
<feature type="domain" description="Pyruvate carboxyltransferase" evidence="3">
    <location>
        <begin position="31"/>
        <end position="282"/>
    </location>
</feature>
<dbReference type="Pfam" id="PF00682">
    <property type="entry name" value="HMGL-like"/>
    <property type="match status" value="1"/>
</dbReference>
<dbReference type="SUPFAM" id="SSF51569">
    <property type="entry name" value="Aldolase"/>
    <property type="match status" value="1"/>
</dbReference>
<proteinExistence type="inferred from homology"/>
<dbReference type="InterPro" id="IPR054691">
    <property type="entry name" value="LeuA/HCS_post-cat"/>
</dbReference>
<name>A0A4R2RYG5_9FIRM</name>
<dbReference type="PANTHER" id="PTHR42880:SF1">
    <property type="entry name" value="ISOPROPYLMALATE_HOMOCITRATE_CITRAMALATE SYNTHASE FAMILY PROTEIN"/>
    <property type="match status" value="1"/>
</dbReference>
<keyword evidence="1 2" id="KW-0808">Transferase</keyword>
<dbReference type="InterPro" id="IPR002034">
    <property type="entry name" value="AIPM/Hcit_synth_CS"/>
</dbReference>
<evidence type="ECO:0000259" key="3">
    <source>
        <dbReference type="PROSITE" id="PS50991"/>
    </source>
</evidence>
<dbReference type="CDD" id="cd07939">
    <property type="entry name" value="DRE_TIM_NifV"/>
    <property type="match status" value="1"/>
</dbReference>
<evidence type="ECO:0000256" key="1">
    <source>
        <dbReference type="ARBA" id="ARBA00022679"/>
    </source>
</evidence>
<organism evidence="4 5">
    <name type="scientific">Heliophilum fasciatum</name>
    <dbReference type="NCBI Taxonomy" id="35700"/>
    <lineage>
        <taxon>Bacteria</taxon>
        <taxon>Bacillati</taxon>
        <taxon>Bacillota</taxon>
        <taxon>Clostridia</taxon>
        <taxon>Eubacteriales</taxon>
        <taxon>Heliobacteriaceae</taxon>
        <taxon>Heliophilum</taxon>
    </lineage>
</organism>
<protein>
    <submittedName>
        <fullName evidence="4">Homocitrate synthase NifV</fullName>
    </submittedName>
</protein>
<dbReference type="Proteomes" id="UP000294813">
    <property type="component" value="Unassembled WGS sequence"/>
</dbReference>
<dbReference type="PROSITE" id="PS00816">
    <property type="entry name" value="AIPM_HOMOCIT_SYNTH_2"/>
    <property type="match status" value="1"/>
</dbReference>
<dbReference type="PANTHER" id="PTHR42880">
    <property type="entry name" value="HOMOCITRATE SYNTHASE"/>
    <property type="match status" value="1"/>
</dbReference>
<dbReference type="GO" id="GO:0046912">
    <property type="term" value="F:acyltransferase activity, acyl groups converted into alkyl on transfer"/>
    <property type="evidence" value="ECO:0007669"/>
    <property type="project" value="InterPro"/>
</dbReference>
<evidence type="ECO:0000313" key="5">
    <source>
        <dbReference type="Proteomes" id="UP000294813"/>
    </source>
</evidence>
<accession>A0A4R2RYG5</accession>
<reference evidence="4 5" key="1">
    <citation type="submission" date="2019-03" db="EMBL/GenBank/DDBJ databases">
        <title>Genomic Encyclopedia of Type Strains, Phase IV (KMG-IV): sequencing the most valuable type-strain genomes for metagenomic binning, comparative biology and taxonomic classification.</title>
        <authorList>
            <person name="Goeker M."/>
        </authorList>
    </citation>
    <scope>NUCLEOTIDE SEQUENCE [LARGE SCALE GENOMIC DNA]</scope>
    <source>
        <strain evidence="4 5">DSM 11170</strain>
    </source>
</reference>
<keyword evidence="5" id="KW-1185">Reference proteome</keyword>
<dbReference type="InterPro" id="IPR000891">
    <property type="entry name" value="PYR_CT"/>
</dbReference>
<sequence>MLFGHPIVKIEALWVKIKLVKGVEVVTKKHITIVDTTLRDGEQTAGVVFANKEKIRIARMLDEVGVHQIEAGIPVMGGDEEEAIKAICKLGLKASIMGWNRAVIKDIEKSIGCGVDAVAISISTSDIHIQHKLRTTREWVLESMIKATEFAKKEGMYISVNAEDASRSDINFLIQFATEAKKAGADRIRFCDTVGILEPFLTYERIKALRDAVDIDIEMHTHDDFGMATANALAGVRAGATHVGVTVNGLGERAGNSALEEVVMALKYLDDTDLNFKTDKFVELCDYVAKASGRFLPSWKAIVGTNMFAHESGIHADGALKNPQTYEVITPEEVGLARQIVIGKHSGTASIKAKFREFEIDITEGQASEILERVRSAAVELKRTLFDKEIMYIYEELYGYPVTHH</sequence>
<dbReference type="GO" id="GO:0019752">
    <property type="term" value="P:carboxylic acid metabolic process"/>
    <property type="evidence" value="ECO:0007669"/>
    <property type="project" value="InterPro"/>
</dbReference>
<comment type="similarity">
    <text evidence="2">Belongs to the alpha-IPM synthase/homocitrate synthase family.</text>
</comment>
<dbReference type="EMBL" id="SLXT01000004">
    <property type="protein sequence ID" value="TCP68109.1"/>
    <property type="molecule type" value="Genomic_DNA"/>
</dbReference>
<dbReference type="PROSITE" id="PS00815">
    <property type="entry name" value="AIPM_HOMOCIT_SYNTH_1"/>
    <property type="match status" value="1"/>
</dbReference>
<dbReference type="PROSITE" id="PS50991">
    <property type="entry name" value="PYR_CT"/>
    <property type="match status" value="1"/>
</dbReference>
<dbReference type="InterPro" id="IPR013477">
    <property type="entry name" value="NifV/FrbC"/>
</dbReference>
<dbReference type="Gene3D" id="3.20.20.70">
    <property type="entry name" value="Aldolase class I"/>
    <property type="match status" value="1"/>
</dbReference>
<dbReference type="Pfam" id="PF22617">
    <property type="entry name" value="HCS_D2"/>
    <property type="match status" value="1"/>
</dbReference>
<evidence type="ECO:0000256" key="2">
    <source>
        <dbReference type="RuleBase" id="RU003523"/>
    </source>
</evidence>
<dbReference type="Gene3D" id="1.10.238.260">
    <property type="match status" value="1"/>
</dbReference>
<gene>
    <name evidence="4" type="ORF">EDD73_10411</name>
</gene>